<keyword evidence="2" id="KW-0812">Transmembrane</keyword>
<name>X1EBE2_9ZZZZ</name>
<feature type="compositionally biased region" description="Polar residues" evidence="1">
    <location>
        <begin position="1"/>
        <end position="14"/>
    </location>
</feature>
<evidence type="ECO:0000256" key="1">
    <source>
        <dbReference type="SAM" id="MobiDB-lite"/>
    </source>
</evidence>
<protein>
    <submittedName>
        <fullName evidence="3">Uncharacterized protein</fullName>
    </submittedName>
</protein>
<accession>X1EBE2</accession>
<keyword evidence="2" id="KW-1133">Transmembrane helix</keyword>
<evidence type="ECO:0000313" key="3">
    <source>
        <dbReference type="EMBL" id="GAH17695.1"/>
    </source>
</evidence>
<comment type="caution">
    <text evidence="3">The sequence shown here is derived from an EMBL/GenBank/DDBJ whole genome shotgun (WGS) entry which is preliminary data.</text>
</comment>
<feature type="non-terminal residue" evidence="3">
    <location>
        <position position="251"/>
    </location>
</feature>
<feature type="transmembrane region" description="Helical" evidence="2">
    <location>
        <begin position="173"/>
        <end position="194"/>
    </location>
</feature>
<feature type="transmembrane region" description="Helical" evidence="2">
    <location>
        <begin position="67"/>
        <end position="95"/>
    </location>
</feature>
<sequence length="251" mass="28742">QENFDFTPDENQTMDSSEEKLLKEESDPSSPKWIPQAQDLFAKVVPSQGIPTLSTIFGELKTRYDSAFWTVFLVTVIANVLILVMFMIFFIIYIIGHFDYVSWGVPSYMVPILKLQLLVTVLLNVFLHVFSLLFLVTYNKNAPLPLKASAVFLYSVTIITVVCLFLAKLSFIIINWGFLVNNCKVIIGLFPCVAKMTTTIWIYNVISLFELFIIFGFGVFLIVYGIYRDFSVYKISAKTLDLLSMKTREIR</sequence>
<reference evidence="3" key="1">
    <citation type="journal article" date="2014" name="Front. Microbiol.">
        <title>High frequency of phylogenetically diverse reductive dehalogenase-homologous genes in deep subseafloor sedimentary metagenomes.</title>
        <authorList>
            <person name="Kawai M."/>
            <person name="Futagami T."/>
            <person name="Toyoda A."/>
            <person name="Takaki Y."/>
            <person name="Nishi S."/>
            <person name="Hori S."/>
            <person name="Arai W."/>
            <person name="Tsubouchi T."/>
            <person name="Morono Y."/>
            <person name="Uchiyama I."/>
            <person name="Ito T."/>
            <person name="Fujiyama A."/>
            <person name="Inagaki F."/>
            <person name="Takami H."/>
        </authorList>
    </citation>
    <scope>NUCLEOTIDE SEQUENCE</scope>
    <source>
        <strain evidence="3">Expedition CK06-06</strain>
    </source>
</reference>
<evidence type="ECO:0000256" key="2">
    <source>
        <dbReference type="SAM" id="Phobius"/>
    </source>
</evidence>
<dbReference type="EMBL" id="BART01031844">
    <property type="protein sequence ID" value="GAH17695.1"/>
    <property type="molecule type" value="Genomic_DNA"/>
</dbReference>
<feature type="non-terminal residue" evidence="3">
    <location>
        <position position="1"/>
    </location>
</feature>
<feature type="compositionally biased region" description="Basic and acidic residues" evidence="1">
    <location>
        <begin position="17"/>
        <end position="26"/>
    </location>
</feature>
<proteinExistence type="predicted"/>
<organism evidence="3">
    <name type="scientific">marine sediment metagenome</name>
    <dbReference type="NCBI Taxonomy" id="412755"/>
    <lineage>
        <taxon>unclassified sequences</taxon>
        <taxon>metagenomes</taxon>
        <taxon>ecological metagenomes</taxon>
    </lineage>
</organism>
<feature type="region of interest" description="Disordered" evidence="1">
    <location>
        <begin position="1"/>
        <end position="31"/>
    </location>
</feature>
<gene>
    <name evidence="3" type="ORF">S01H4_55219</name>
</gene>
<feature type="transmembrane region" description="Helical" evidence="2">
    <location>
        <begin position="115"/>
        <end position="136"/>
    </location>
</feature>
<dbReference type="AlphaFoldDB" id="X1EBE2"/>
<keyword evidence="2" id="KW-0472">Membrane</keyword>
<feature type="transmembrane region" description="Helical" evidence="2">
    <location>
        <begin position="148"/>
        <end position="167"/>
    </location>
</feature>
<feature type="transmembrane region" description="Helical" evidence="2">
    <location>
        <begin position="201"/>
        <end position="227"/>
    </location>
</feature>